<reference evidence="2 3" key="1">
    <citation type="journal article" date="2008" name="Nature">
        <title>The genome of Laccaria bicolor provides insights into mycorrhizal symbiosis.</title>
        <authorList>
            <person name="Martin F."/>
            <person name="Aerts A."/>
            <person name="Ahren D."/>
            <person name="Brun A."/>
            <person name="Danchin E.G.J."/>
            <person name="Duchaussoy F."/>
            <person name="Gibon J."/>
            <person name="Kohler A."/>
            <person name="Lindquist E."/>
            <person name="Pereda V."/>
            <person name="Salamov A."/>
            <person name="Shapiro H.J."/>
            <person name="Wuyts J."/>
            <person name="Blaudez D."/>
            <person name="Buee M."/>
            <person name="Brokstein P."/>
            <person name="Canbaeck B."/>
            <person name="Cohen D."/>
            <person name="Courty P.E."/>
            <person name="Coutinho P.M."/>
            <person name="Delaruelle C."/>
            <person name="Detter J.C."/>
            <person name="Deveau A."/>
            <person name="DiFazio S."/>
            <person name="Duplessis S."/>
            <person name="Fraissinet-Tachet L."/>
            <person name="Lucic E."/>
            <person name="Frey-Klett P."/>
            <person name="Fourrey C."/>
            <person name="Feussner I."/>
            <person name="Gay G."/>
            <person name="Grimwood J."/>
            <person name="Hoegger P.J."/>
            <person name="Jain P."/>
            <person name="Kilaru S."/>
            <person name="Labbe J."/>
            <person name="Lin Y.C."/>
            <person name="Legue V."/>
            <person name="Le Tacon F."/>
            <person name="Marmeisse R."/>
            <person name="Melayah D."/>
            <person name="Montanini B."/>
            <person name="Muratet M."/>
            <person name="Nehls U."/>
            <person name="Niculita-Hirzel H."/>
            <person name="Oudot-Le Secq M.P."/>
            <person name="Peter M."/>
            <person name="Quesneville H."/>
            <person name="Rajashekar B."/>
            <person name="Reich M."/>
            <person name="Rouhier N."/>
            <person name="Schmutz J."/>
            <person name="Yin T."/>
            <person name="Chalot M."/>
            <person name="Henrissat B."/>
            <person name="Kuees U."/>
            <person name="Lucas S."/>
            <person name="Van de Peer Y."/>
            <person name="Podila G.K."/>
            <person name="Polle A."/>
            <person name="Pukkila P.J."/>
            <person name="Richardson P.M."/>
            <person name="Rouze P."/>
            <person name="Sanders I.R."/>
            <person name="Stajich J.E."/>
            <person name="Tunlid A."/>
            <person name="Tuskan G."/>
            <person name="Grigoriev I.V."/>
        </authorList>
    </citation>
    <scope>NUCLEOTIDE SEQUENCE [LARGE SCALE GENOMIC DNA]</scope>
    <source>
        <strain evidence="3">S238N-H82 / ATCC MYA-4686</strain>
    </source>
</reference>
<feature type="region of interest" description="Disordered" evidence="1">
    <location>
        <begin position="61"/>
        <end position="84"/>
    </location>
</feature>
<organism evidence="3">
    <name type="scientific">Laccaria bicolor (strain S238N-H82 / ATCC MYA-4686)</name>
    <name type="common">Bicoloured deceiver</name>
    <name type="synonym">Laccaria laccata var. bicolor</name>
    <dbReference type="NCBI Taxonomy" id="486041"/>
    <lineage>
        <taxon>Eukaryota</taxon>
        <taxon>Fungi</taxon>
        <taxon>Dikarya</taxon>
        <taxon>Basidiomycota</taxon>
        <taxon>Agaricomycotina</taxon>
        <taxon>Agaricomycetes</taxon>
        <taxon>Agaricomycetidae</taxon>
        <taxon>Agaricales</taxon>
        <taxon>Agaricineae</taxon>
        <taxon>Hydnangiaceae</taxon>
        <taxon>Laccaria</taxon>
    </lineage>
</organism>
<dbReference type="RefSeq" id="XP_001884080.1">
    <property type="nucleotide sequence ID" value="XM_001884045.1"/>
</dbReference>
<dbReference type="AlphaFoldDB" id="B0DJG5"/>
<dbReference type="HOGENOM" id="CLU_2527850_0_0_1"/>
<dbReference type="Proteomes" id="UP000001194">
    <property type="component" value="Unassembled WGS sequence"/>
</dbReference>
<evidence type="ECO:0000256" key="1">
    <source>
        <dbReference type="SAM" id="MobiDB-lite"/>
    </source>
</evidence>
<gene>
    <name evidence="2" type="ORF">LACBIDRAFT_303438</name>
</gene>
<feature type="compositionally biased region" description="Low complexity" evidence="1">
    <location>
        <begin position="12"/>
        <end position="24"/>
    </location>
</feature>
<dbReference type="GeneID" id="6079847"/>
<protein>
    <submittedName>
        <fullName evidence="2">Predicted protein</fullName>
    </submittedName>
</protein>
<name>B0DJG5_LACBS</name>
<feature type="region of interest" description="Disordered" evidence="1">
    <location>
        <begin position="1"/>
        <end position="24"/>
    </location>
</feature>
<keyword evidence="3" id="KW-1185">Reference proteome</keyword>
<dbReference type="EMBL" id="DS547114">
    <property type="protein sequence ID" value="EDR05115.1"/>
    <property type="molecule type" value="Genomic_DNA"/>
</dbReference>
<accession>B0DJG5</accession>
<evidence type="ECO:0000313" key="2">
    <source>
        <dbReference type="EMBL" id="EDR05115.1"/>
    </source>
</evidence>
<evidence type="ECO:0000313" key="3">
    <source>
        <dbReference type="Proteomes" id="UP000001194"/>
    </source>
</evidence>
<dbReference type="KEGG" id="lbc:LACBIDRAFT_303438"/>
<sequence length="84" mass="9199">MSDFEDSSHRYPLAAAGAPNPSSASKIKCAGLAGGAFILRFTDLHCQHPGCHYLVKVVDPRSSRPEWSESQLRRPEGFDERKAG</sequence>
<proteinExistence type="predicted"/>
<dbReference type="InParanoid" id="B0DJG5"/>